<protein>
    <recommendedName>
        <fullName evidence="8">Alpha-(1-&gt;6)-mannopyranosyltransferase A</fullName>
    </recommendedName>
</protein>
<dbReference type="Proteomes" id="UP000221653">
    <property type="component" value="Unassembled WGS sequence"/>
</dbReference>
<dbReference type="GO" id="GO:0016020">
    <property type="term" value="C:membrane"/>
    <property type="evidence" value="ECO:0007669"/>
    <property type="project" value="UniProtKB-SubCell"/>
</dbReference>
<evidence type="ECO:0000256" key="5">
    <source>
        <dbReference type="ARBA" id="ARBA00022989"/>
    </source>
</evidence>
<evidence type="ECO:0000256" key="3">
    <source>
        <dbReference type="ARBA" id="ARBA00022679"/>
    </source>
</evidence>
<dbReference type="AlphaFoldDB" id="A0A2A9DNW8"/>
<evidence type="ECO:0000313" key="10">
    <source>
        <dbReference type="EMBL" id="PFG28388.1"/>
    </source>
</evidence>
<evidence type="ECO:0000313" key="11">
    <source>
        <dbReference type="Proteomes" id="UP000221653"/>
    </source>
</evidence>
<keyword evidence="3 10" id="KW-0808">Transferase</keyword>
<accession>A0A2A9DNW8</accession>
<feature type="transmembrane region" description="Helical" evidence="9">
    <location>
        <begin position="201"/>
        <end position="220"/>
    </location>
</feature>
<evidence type="ECO:0000256" key="1">
    <source>
        <dbReference type="ARBA" id="ARBA00004141"/>
    </source>
</evidence>
<organism evidence="10 11">
    <name type="scientific">Corynebacterium renale</name>
    <dbReference type="NCBI Taxonomy" id="1724"/>
    <lineage>
        <taxon>Bacteria</taxon>
        <taxon>Bacillati</taxon>
        <taxon>Actinomycetota</taxon>
        <taxon>Actinomycetes</taxon>
        <taxon>Mycobacteriales</taxon>
        <taxon>Corynebacteriaceae</taxon>
        <taxon>Corynebacterium</taxon>
    </lineage>
</organism>
<comment type="subcellular location">
    <subcellularLocation>
        <location evidence="1">Membrane</location>
        <topology evidence="1">Multi-pass membrane protein</topology>
    </subcellularLocation>
</comment>
<feature type="transmembrane region" description="Helical" evidence="9">
    <location>
        <begin position="465"/>
        <end position="484"/>
    </location>
</feature>
<feature type="transmembrane region" description="Helical" evidence="9">
    <location>
        <begin position="430"/>
        <end position="458"/>
    </location>
</feature>
<dbReference type="NCBIfam" id="TIGR03459">
    <property type="entry name" value="crt_membr"/>
    <property type="match status" value="1"/>
</dbReference>
<feature type="transmembrane region" description="Helical" evidence="9">
    <location>
        <begin position="113"/>
        <end position="131"/>
    </location>
</feature>
<dbReference type="Pfam" id="PF26314">
    <property type="entry name" value="MptA_B_family"/>
    <property type="match status" value="1"/>
</dbReference>
<feature type="transmembrane region" description="Helical" evidence="9">
    <location>
        <begin position="72"/>
        <end position="93"/>
    </location>
</feature>
<dbReference type="STRING" id="1724.GCA_001044175_01212"/>
<feature type="transmembrane region" description="Helical" evidence="9">
    <location>
        <begin position="490"/>
        <end position="509"/>
    </location>
</feature>
<comment type="caution">
    <text evidence="10">The sequence shown here is derived from an EMBL/GenBank/DDBJ whole genome shotgun (WGS) entry which is preliminary data.</text>
</comment>
<dbReference type="RefSeq" id="WP_237559093.1">
    <property type="nucleotide sequence ID" value="NZ_LDYE01000003.1"/>
</dbReference>
<sequence length="537" mass="58704">MVGSDIKHADIVNTSQPTSMVPRRWRSPKFVLWSGVVASTLIFLGSFGGGAIRYRDGVLRALHLDFLSYGHGAGISNTVIALGIISVIFAWGVMGRAMVFRLDVDERCHWQPLTKILAAWLVPLVFAAPIMSRDVYSYLMQGAMLRDGHNPYSEGAAANPGPMLLEVSHDWRNTTTPYGPLHLWLGEGITRIVGDSVTAGVFLYKIVSLAGFALIAWSVPRIAELLGGNPRLALWLGVANPVMVLHLVGGMHNESIMVGLVSVGLYLVLRGRFFSGVGLAAIAVALKATAAIALPFFVWIAMHYWARAWAQRSGRDKPSRFQWAGSFFAAAIAGAVETLGVVAVITLASGTSWEWIAEISGNSKVINPLALPTFFAGLITDFVTIFNPDFAFNAPLSLLRTVFSVLMLLGLAIVWWYFRTSPTQAVRGIVFAYGVAFLCNSVTLPWYYASLLSLIAVAPIRRTPAMWAAGLSMVVTLAFTGSGNHQLYNAAWMFASCAFAWFFTVWTFTETSQTSRDTQQWRGVTPERLREEPALQS</sequence>
<reference evidence="10 11" key="1">
    <citation type="submission" date="2017-10" db="EMBL/GenBank/DDBJ databases">
        <title>Sequencing the genomes of 1000 actinobacteria strains.</title>
        <authorList>
            <person name="Klenk H.-P."/>
        </authorList>
    </citation>
    <scope>NUCLEOTIDE SEQUENCE [LARGE SCALE GENOMIC DNA]</scope>
    <source>
        <strain evidence="10 11">DSM 20688</strain>
    </source>
</reference>
<keyword evidence="5 9" id="KW-1133">Transmembrane helix</keyword>
<evidence type="ECO:0000256" key="2">
    <source>
        <dbReference type="ARBA" id="ARBA00022676"/>
    </source>
</evidence>
<keyword evidence="11" id="KW-1185">Reference proteome</keyword>
<feature type="transmembrane region" description="Helical" evidence="9">
    <location>
        <begin position="30"/>
        <end position="52"/>
    </location>
</feature>
<feature type="transmembrane region" description="Helical" evidence="9">
    <location>
        <begin position="232"/>
        <end position="253"/>
    </location>
</feature>
<dbReference type="GO" id="GO:0016757">
    <property type="term" value="F:glycosyltransferase activity"/>
    <property type="evidence" value="ECO:0007669"/>
    <property type="project" value="UniProtKB-KW"/>
</dbReference>
<dbReference type="NCBIfam" id="NF038066">
    <property type="entry name" value="MptB"/>
    <property type="match status" value="1"/>
</dbReference>
<gene>
    <name evidence="10" type="ORF">ATK06_1498</name>
</gene>
<dbReference type="InterPro" id="IPR049829">
    <property type="entry name" value="MptA/B-like"/>
</dbReference>
<keyword evidence="6 9" id="KW-0472">Membrane</keyword>
<comment type="similarity">
    <text evidence="7">Belongs to the MptA/B family.</text>
</comment>
<dbReference type="EMBL" id="PDJF01000001">
    <property type="protein sequence ID" value="PFG28388.1"/>
    <property type="molecule type" value="Genomic_DNA"/>
</dbReference>
<name>A0A2A9DNW8_9CORY</name>
<feature type="transmembrane region" description="Helical" evidence="9">
    <location>
        <begin position="273"/>
        <end position="302"/>
    </location>
</feature>
<keyword evidence="2 10" id="KW-0328">Glycosyltransferase</keyword>
<evidence type="ECO:0000256" key="8">
    <source>
        <dbReference type="NCBIfam" id="TIGR03459"/>
    </source>
</evidence>
<proteinExistence type="inferred from homology"/>
<feature type="transmembrane region" description="Helical" evidence="9">
    <location>
        <begin position="323"/>
        <end position="345"/>
    </location>
</feature>
<feature type="transmembrane region" description="Helical" evidence="9">
    <location>
        <begin position="365"/>
        <end position="386"/>
    </location>
</feature>
<keyword evidence="4 9" id="KW-0812">Transmembrane</keyword>
<evidence type="ECO:0000256" key="4">
    <source>
        <dbReference type="ARBA" id="ARBA00022692"/>
    </source>
</evidence>
<evidence type="ECO:0000256" key="7">
    <source>
        <dbReference type="ARBA" id="ARBA00043987"/>
    </source>
</evidence>
<evidence type="ECO:0000256" key="9">
    <source>
        <dbReference type="SAM" id="Phobius"/>
    </source>
</evidence>
<evidence type="ECO:0000256" key="6">
    <source>
        <dbReference type="ARBA" id="ARBA00023136"/>
    </source>
</evidence>
<dbReference type="InterPro" id="IPR017822">
    <property type="entry name" value="MptA-like"/>
</dbReference>
<feature type="transmembrane region" description="Helical" evidence="9">
    <location>
        <begin position="398"/>
        <end position="418"/>
    </location>
</feature>